<dbReference type="AlphaFoldDB" id="A0A815WNE6"/>
<gene>
    <name evidence="2" type="ORF">EDS130_LOCUS45938</name>
    <name evidence="3" type="ORF">XAT740_LOCUS55465</name>
</gene>
<reference evidence="2" key="1">
    <citation type="submission" date="2021-02" db="EMBL/GenBank/DDBJ databases">
        <authorList>
            <person name="Nowell W R."/>
        </authorList>
    </citation>
    <scope>NUCLEOTIDE SEQUENCE</scope>
</reference>
<accession>A0A815WNE6</accession>
<sequence length="112" mass="12660">MDLPLKGTTNGFHAMIECQCKVKITLGKYDGKLIPSNFYRHLKSPGCKFMNRLLKEQIRDEYNNENNSNPPTALSSQLKTKNSQLATSSVTVDQKRSLDSTHSLSSKRQKKT</sequence>
<dbReference type="EMBL" id="CAJNOR010010397">
    <property type="protein sequence ID" value="CAF1653508.1"/>
    <property type="molecule type" value="Genomic_DNA"/>
</dbReference>
<comment type="caution">
    <text evidence="2">The sequence shown here is derived from an EMBL/GenBank/DDBJ whole genome shotgun (WGS) entry which is preliminary data.</text>
</comment>
<evidence type="ECO:0000313" key="4">
    <source>
        <dbReference type="Proteomes" id="UP000663828"/>
    </source>
</evidence>
<dbReference type="EMBL" id="CAJNOJ010001366">
    <property type="protein sequence ID" value="CAF1550002.1"/>
    <property type="molecule type" value="Genomic_DNA"/>
</dbReference>
<dbReference type="OrthoDB" id="10540042at2759"/>
<evidence type="ECO:0000313" key="5">
    <source>
        <dbReference type="Proteomes" id="UP000663852"/>
    </source>
</evidence>
<dbReference type="Proteomes" id="UP000663852">
    <property type="component" value="Unassembled WGS sequence"/>
</dbReference>
<protein>
    <submittedName>
        <fullName evidence="2">Uncharacterized protein</fullName>
    </submittedName>
</protein>
<evidence type="ECO:0000256" key="1">
    <source>
        <dbReference type="SAM" id="MobiDB-lite"/>
    </source>
</evidence>
<keyword evidence="4" id="KW-1185">Reference proteome</keyword>
<feature type="compositionally biased region" description="Polar residues" evidence="1">
    <location>
        <begin position="64"/>
        <end position="92"/>
    </location>
</feature>
<dbReference type="Proteomes" id="UP000663828">
    <property type="component" value="Unassembled WGS sequence"/>
</dbReference>
<feature type="region of interest" description="Disordered" evidence="1">
    <location>
        <begin position="60"/>
        <end position="112"/>
    </location>
</feature>
<evidence type="ECO:0000313" key="3">
    <source>
        <dbReference type="EMBL" id="CAF1653508.1"/>
    </source>
</evidence>
<proteinExistence type="predicted"/>
<evidence type="ECO:0000313" key="2">
    <source>
        <dbReference type="EMBL" id="CAF1550002.1"/>
    </source>
</evidence>
<name>A0A815WNE6_ADIRI</name>
<organism evidence="2 5">
    <name type="scientific">Adineta ricciae</name>
    <name type="common">Rotifer</name>
    <dbReference type="NCBI Taxonomy" id="249248"/>
    <lineage>
        <taxon>Eukaryota</taxon>
        <taxon>Metazoa</taxon>
        <taxon>Spiralia</taxon>
        <taxon>Gnathifera</taxon>
        <taxon>Rotifera</taxon>
        <taxon>Eurotatoria</taxon>
        <taxon>Bdelloidea</taxon>
        <taxon>Adinetida</taxon>
        <taxon>Adinetidae</taxon>
        <taxon>Adineta</taxon>
    </lineage>
</organism>